<evidence type="ECO:0000313" key="2">
    <source>
        <dbReference type="Proteomes" id="UP000377595"/>
    </source>
</evidence>
<proteinExistence type="predicted"/>
<dbReference type="AlphaFoldDB" id="A0A5M3XHF7"/>
<sequence>MREECLAVHGECGAVPAPGEQGNTEEVLKGGDPLGHGLLGDAELVRRVLKLAVFSDEDEGAQDFGVHGGSISSNNHQLSIKRILCLFPA</sequence>
<gene>
    <name evidence="1" type="ORF">Aple_013380</name>
</gene>
<name>A0A5M3XHF7_9ACTN</name>
<comment type="caution">
    <text evidence="1">The sequence shown here is derived from an EMBL/GenBank/DDBJ whole genome shotgun (WGS) entry which is preliminary data.</text>
</comment>
<reference evidence="1 2" key="1">
    <citation type="submission" date="2019-10" db="EMBL/GenBank/DDBJ databases">
        <title>Whole genome shotgun sequence of Acrocarpospora pleiomorpha NBRC 16267.</title>
        <authorList>
            <person name="Ichikawa N."/>
            <person name="Kimura A."/>
            <person name="Kitahashi Y."/>
            <person name="Komaki H."/>
            <person name="Oguchi A."/>
        </authorList>
    </citation>
    <scope>NUCLEOTIDE SEQUENCE [LARGE SCALE GENOMIC DNA]</scope>
    <source>
        <strain evidence="1 2">NBRC 16267</strain>
    </source>
</reference>
<evidence type="ECO:0000313" key="1">
    <source>
        <dbReference type="EMBL" id="GES18443.1"/>
    </source>
</evidence>
<organism evidence="1 2">
    <name type="scientific">Acrocarpospora pleiomorpha</name>
    <dbReference type="NCBI Taxonomy" id="90975"/>
    <lineage>
        <taxon>Bacteria</taxon>
        <taxon>Bacillati</taxon>
        <taxon>Actinomycetota</taxon>
        <taxon>Actinomycetes</taxon>
        <taxon>Streptosporangiales</taxon>
        <taxon>Streptosporangiaceae</taxon>
        <taxon>Acrocarpospora</taxon>
    </lineage>
</organism>
<dbReference type="Proteomes" id="UP000377595">
    <property type="component" value="Unassembled WGS sequence"/>
</dbReference>
<protein>
    <submittedName>
        <fullName evidence="1">Uncharacterized protein</fullName>
    </submittedName>
</protein>
<accession>A0A5M3XHF7</accession>
<keyword evidence="2" id="KW-1185">Reference proteome</keyword>
<dbReference type="EMBL" id="BLAF01000007">
    <property type="protein sequence ID" value="GES18443.1"/>
    <property type="molecule type" value="Genomic_DNA"/>
</dbReference>